<dbReference type="GO" id="GO:0003723">
    <property type="term" value="F:RNA binding"/>
    <property type="evidence" value="ECO:0007669"/>
    <property type="project" value="UniProtKB-UniRule"/>
</dbReference>
<reference evidence="8" key="1">
    <citation type="submission" date="2012-06" db="EMBL/GenBank/DDBJ databases">
        <title>The complete genome of Flexibacter litoralis DSM 6794.</title>
        <authorList>
            <person name="Lucas S."/>
            <person name="Copeland A."/>
            <person name="Lapidus A."/>
            <person name="Glavina del Rio T."/>
            <person name="Dalin E."/>
            <person name="Tice H."/>
            <person name="Bruce D."/>
            <person name="Goodwin L."/>
            <person name="Pitluck S."/>
            <person name="Peters L."/>
            <person name="Ovchinnikova G."/>
            <person name="Lu M."/>
            <person name="Kyrpides N."/>
            <person name="Mavromatis K."/>
            <person name="Ivanova N."/>
            <person name="Brettin T."/>
            <person name="Detter J.C."/>
            <person name="Han C."/>
            <person name="Larimer F."/>
            <person name="Land M."/>
            <person name="Hauser L."/>
            <person name="Markowitz V."/>
            <person name="Cheng J.-F."/>
            <person name="Hugenholtz P."/>
            <person name="Woyke T."/>
            <person name="Wu D."/>
            <person name="Spring S."/>
            <person name="Lang E."/>
            <person name="Kopitz M."/>
            <person name="Brambilla E."/>
            <person name="Klenk H.-P."/>
            <person name="Eisen J.A."/>
        </authorList>
    </citation>
    <scope>NUCLEOTIDE SEQUENCE [LARGE SCALE GENOMIC DNA]</scope>
    <source>
        <strain evidence="8">ATCC 23117 / DSM 6794 / NBRC 15988 / NCIMB 1366 / Sio-4</strain>
    </source>
</reference>
<dbReference type="InterPro" id="IPR049560">
    <property type="entry name" value="MeTrfase_RsmB-F_NOP2_cat"/>
</dbReference>
<feature type="binding site" evidence="5">
    <location>
        <position position="322"/>
    </location>
    <ligand>
        <name>S-adenosyl-L-methionine</name>
        <dbReference type="ChEBI" id="CHEBI:59789"/>
    </ligand>
</feature>
<keyword evidence="4 5" id="KW-0694">RNA-binding</keyword>
<accession>I4AI32</accession>
<dbReference type="Gene3D" id="3.40.50.150">
    <property type="entry name" value="Vaccinia Virus protein VP39"/>
    <property type="match status" value="1"/>
</dbReference>
<dbReference type="InterPro" id="IPR054728">
    <property type="entry name" value="RsmB-like_ferredoxin"/>
</dbReference>
<dbReference type="PATRIC" id="fig|880071.3.peg.1152"/>
<keyword evidence="2 5" id="KW-0808">Transferase</keyword>
<organism evidence="7 8">
    <name type="scientific">Bernardetia litoralis (strain ATCC 23117 / DSM 6794 / NBRC 15988 / NCIMB 1366 / Fx l1 / Sio-4)</name>
    <name type="common">Flexibacter litoralis</name>
    <dbReference type="NCBI Taxonomy" id="880071"/>
    <lineage>
        <taxon>Bacteria</taxon>
        <taxon>Pseudomonadati</taxon>
        <taxon>Bacteroidota</taxon>
        <taxon>Cytophagia</taxon>
        <taxon>Cytophagales</taxon>
        <taxon>Bernardetiaceae</taxon>
        <taxon>Bernardetia</taxon>
    </lineage>
</organism>
<dbReference type="SUPFAM" id="SSF53335">
    <property type="entry name" value="S-adenosyl-L-methionine-dependent methyltransferases"/>
    <property type="match status" value="1"/>
</dbReference>
<dbReference type="Gene3D" id="3.30.70.1170">
    <property type="entry name" value="Sun protein, domain 3"/>
    <property type="match status" value="1"/>
</dbReference>
<dbReference type="HOGENOM" id="CLU_005316_0_2_10"/>
<dbReference type="InterPro" id="IPR023267">
    <property type="entry name" value="RCMT"/>
</dbReference>
<protein>
    <submittedName>
        <fullName evidence="7">tRNA/rRNA cytosine-C5-methylase</fullName>
    </submittedName>
</protein>
<dbReference type="eggNOG" id="COG0144">
    <property type="taxonomic scope" value="Bacteria"/>
</dbReference>
<dbReference type="PANTHER" id="PTHR22807:SF53">
    <property type="entry name" value="RIBOSOMAL RNA SMALL SUBUNIT METHYLTRANSFERASE B-RELATED"/>
    <property type="match status" value="1"/>
</dbReference>
<dbReference type="InterPro" id="IPR029063">
    <property type="entry name" value="SAM-dependent_MTases_sf"/>
</dbReference>
<dbReference type="PROSITE" id="PS51686">
    <property type="entry name" value="SAM_MT_RSMB_NOP"/>
    <property type="match status" value="1"/>
</dbReference>
<feature type="binding site" evidence="5">
    <location>
        <position position="271"/>
    </location>
    <ligand>
        <name>S-adenosyl-L-methionine</name>
        <dbReference type="ChEBI" id="CHEBI:59789"/>
    </ligand>
</feature>
<dbReference type="Pfam" id="PF01189">
    <property type="entry name" value="Methyltr_RsmB-F"/>
    <property type="match status" value="1"/>
</dbReference>
<comment type="similarity">
    <text evidence="5">Belongs to the class I-like SAM-binding methyltransferase superfamily. RsmB/NOP family.</text>
</comment>
<dbReference type="Proteomes" id="UP000006054">
    <property type="component" value="Chromosome"/>
</dbReference>
<dbReference type="AlphaFoldDB" id="I4AI32"/>
<dbReference type="STRING" id="880071.Fleli_1179"/>
<evidence type="ECO:0000256" key="2">
    <source>
        <dbReference type="ARBA" id="ARBA00022679"/>
    </source>
</evidence>
<sequence>MRLHRNLVLAVIESLSQIFNQNKQADKIVAITLKQDKRWGARDRSFVAETIYEIVRWKRLYAKLAEIEIAFENDKYSTQNLVQLFSVWAILNEIELPNWEEFEGINYDKETIKEEYNKLSQIRKYKESIPDWLDNLGKQELGDEIWTKEIAALNNQAPVVLRANTLKTSVEKLQKQLSEQNIETEKVTDYLEAVQLLKRKSIVRNALYKDGFFEIQDASSQLIAHFLDLENDEENTSKKGLQIIDTCAGAGGKSLHIASLLQNKGQITAMDIYENKLIELRKRANRADVHNIKTYCIKRKNNKVDNSQFKQFYNSADRVLIDAPCSGLGVLSRNPDAKWKLNLEFLEEIKQTQQTVLQEYSKMTKKGGKLVYATCSILPSENQNQVEIFLNSENGKDFKFIEDRKILSHQTGFDGFYMAILQKM</sequence>
<gene>
    <name evidence="7" type="ordered locus">Fleli_1179</name>
</gene>
<evidence type="ECO:0000313" key="7">
    <source>
        <dbReference type="EMBL" id="AFM03617.1"/>
    </source>
</evidence>
<evidence type="ECO:0000259" key="6">
    <source>
        <dbReference type="PROSITE" id="PS51686"/>
    </source>
</evidence>
<dbReference type="GO" id="GO:0001510">
    <property type="term" value="P:RNA methylation"/>
    <property type="evidence" value="ECO:0007669"/>
    <property type="project" value="InterPro"/>
</dbReference>
<evidence type="ECO:0000256" key="4">
    <source>
        <dbReference type="ARBA" id="ARBA00022884"/>
    </source>
</evidence>
<feature type="active site" description="Nucleophile" evidence="5">
    <location>
        <position position="375"/>
    </location>
</feature>
<keyword evidence="1 5" id="KW-0489">Methyltransferase</keyword>
<keyword evidence="8" id="KW-1185">Reference proteome</keyword>
<dbReference type="OrthoDB" id="9810297at2"/>
<dbReference type="KEGG" id="fli:Fleli_1179"/>
<evidence type="ECO:0000256" key="3">
    <source>
        <dbReference type="ARBA" id="ARBA00022691"/>
    </source>
</evidence>
<evidence type="ECO:0000313" key="8">
    <source>
        <dbReference type="Proteomes" id="UP000006054"/>
    </source>
</evidence>
<comment type="caution">
    <text evidence="5">Lacks conserved residue(s) required for the propagation of feature annotation.</text>
</comment>
<dbReference type="PANTHER" id="PTHR22807">
    <property type="entry name" value="NOP2 YEAST -RELATED NOL1/NOP2/FMU SUN DOMAIN-CONTAINING"/>
    <property type="match status" value="1"/>
</dbReference>
<name>I4AI32_BERLS</name>
<dbReference type="EMBL" id="CP003345">
    <property type="protein sequence ID" value="AFM03617.1"/>
    <property type="molecule type" value="Genomic_DNA"/>
</dbReference>
<dbReference type="InterPro" id="IPR001678">
    <property type="entry name" value="MeTrfase_RsmB-F_NOP2_dom"/>
</dbReference>
<keyword evidence="3 5" id="KW-0949">S-adenosyl-L-methionine</keyword>
<proteinExistence type="inferred from homology"/>
<dbReference type="Pfam" id="PF22458">
    <property type="entry name" value="RsmF-B_ferredox"/>
    <property type="match status" value="1"/>
</dbReference>
<dbReference type="GO" id="GO:0008173">
    <property type="term" value="F:RNA methyltransferase activity"/>
    <property type="evidence" value="ECO:0007669"/>
    <property type="project" value="InterPro"/>
</dbReference>
<evidence type="ECO:0000256" key="5">
    <source>
        <dbReference type="PROSITE-ProRule" id="PRU01023"/>
    </source>
</evidence>
<feature type="domain" description="SAM-dependent MTase RsmB/NOP-type" evidence="6">
    <location>
        <begin position="149"/>
        <end position="424"/>
    </location>
</feature>
<dbReference type="RefSeq" id="WP_014797074.1">
    <property type="nucleotide sequence ID" value="NC_018018.1"/>
</dbReference>
<evidence type="ECO:0000256" key="1">
    <source>
        <dbReference type="ARBA" id="ARBA00022603"/>
    </source>
</evidence>
<dbReference type="PRINTS" id="PR02008">
    <property type="entry name" value="RCMTFAMILY"/>
</dbReference>